<sequence length="80" mass="8477">MPETRLGSLEDIQAGFQRLTTKSGSDDENAGRKMNGKMRLRRLLKGPILVGLATQTEGVVSGSGSDANGLGPMRIELSGF</sequence>
<dbReference type="EMBL" id="PQXO01000001">
    <property type="protein sequence ID" value="TGO92524.1"/>
    <property type="molecule type" value="Genomic_DNA"/>
</dbReference>
<name>A0A4Z1L6P7_9HELO</name>
<dbReference type="Proteomes" id="UP000297280">
    <property type="component" value="Unassembled WGS sequence"/>
</dbReference>
<gene>
    <name evidence="1" type="ORF">BPOR_0001g00090</name>
</gene>
<accession>A0A4Z1L6P7</accession>
<evidence type="ECO:0000313" key="1">
    <source>
        <dbReference type="EMBL" id="TGO92524.1"/>
    </source>
</evidence>
<organism evidence="1 2">
    <name type="scientific">Botrytis porri</name>
    <dbReference type="NCBI Taxonomy" id="87229"/>
    <lineage>
        <taxon>Eukaryota</taxon>
        <taxon>Fungi</taxon>
        <taxon>Dikarya</taxon>
        <taxon>Ascomycota</taxon>
        <taxon>Pezizomycotina</taxon>
        <taxon>Leotiomycetes</taxon>
        <taxon>Helotiales</taxon>
        <taxon>Sclerotiniaceae</taxon>
        <taxon>Botrytis</taxon>
    </lineage>
</organism>
<proteinExistence type="predicted"/>
<keyword evidence="2" id="KW-1185">Reference proteome</keyword>
<reference evidence="1 2" key="1">
    <citation type="submission" date="2017-12" db="EMBL/GenBank/DDBJ databases">
        <title>Comparative genomics of Botrytis spp.</title>
        <authorList>
            <person name="Valero-Jimenez C.A."/>
            <person name="Tapia P."/>
            <person name="Veloso J."/>
            <person name="Silva-Moreno E."/>
            <person name="Staats M."/>
            <person name="Valdes J.H."/>
            <person name="Van Kan J.A.L."/>
        </authorList>
    </citation>
    <scope>NUCLEOTIDE SEQUENCE [LARGE SCALE GENOMIC DNA]</scope>
    <source>
        <strain evidence="1 2">MUCL3349</strain>
    </source>
</reference>
<dbReference type="AlphaFoldDB" id="A0A4Z1L6P7"/>
<protein>
    <submittedName>
        <fullName evidence="1">Uncharacterized protein</fullName>
    </submittedName>
</protein>
<evidence type="ECO:0000313" key="2">
    <source>
        <dbReference type="Proteomes" id="UP000297280"/>
    </source>
</evidence>
<dbReference type="OrthoDB" id="5399138at2759"/>
<comment type="caution">
    <text evidence="1">The sequence shown here is derived from an EMBL/GenBank/DDBJ whole genome shotgun (WGS) entry which is preliminary data.</text>
</comment>